<proteinExistence type="predicted"/>
<name>A0A9X2J4J0_9SPHN</name>
<comment type="caution">
    <text evidence="3">The sequence shown here is derived from an EMBL/GenBank/DDBJ whole genome shotgun (WGS) entry which is preliminary data.</text>
</comment>
<keyword evidence="1" id="KW-1133">Transmembrane helix</keyword>
<reference evidence="3" key="1">
    <citation type="submission" date="2022-06" db="EMBL/GenBank/DDBJ databases">
        <title>Sphingomicrobium sedimins sp. nov., a marine bacterium isolated from tidal flat.</title>
        <authorList>
            <person name="Kim C.-H."/>
            <person name="Yoo Y."/>
            <person name="Kim J.-J."/>
        </authorList>
    </citation>
    <scope>NUCLEOTIDE SEQUENCE</scope>
    <source>
        <strain evidence="3">GRR-S6-50</strain>
    </source>
</reference>
<dbReference type="EMBL" id="JAMSHT010000001">
    <property type="protein sequence ID" value="MCM8558431.1"/>
    <property type="molecule type" value="Genomic_DNA"/>
</dbReference>
<dbReference type="GO" id="GO:0080120">
    <property type="term" value="P:CAAX-box protein maturation"/>
    <property type="evidence" value="ECO:0007669"/>
    <property type="project" value="UniProtKB-ARBA"/>
</dbReference>
<feature type="transmembrane region" description="Helical" evidence="1">
    <location>
        <begin position="70"/>
        <end position="88"/>
    </location>
</feature>
<feature type="transmembrane region" description="Helical" evidence="1">
    <location>
        <begin position="31"/>
        <end position="50"/>
    </location>
</feature>
<dbReference type="RefSeq" id="WP_252115318.1">
    <property type="nucleotide sequence ID" value="NZ_JAMSHT010000001.1"/>
</dbReference>
<dbReference type="GO" id="GO:0006508">
    <property type="term" value="P:proteolysis"/>
    <property type="evidence" value="ECO:0007669"/>
    <property type="project" value="UniProtKB-KW"/>
</dbReference>
<feature type="transmembrane region" description="Helical" evidence="1">
    <location>
        <begin position="180"/>
        <end position="202"/>
    </location>
</feature>
<keyword evidence="1" id="KW-0472">Membrane</keyword>
<feature type="transmembrane region" description="Helical" evidence="1">
    <location>
        <begin position="100"/>
        <end position="124"/>
    </location>
</feature>
<organism evidence="3 4">
    <name type="scientific">Sphingomicrobium sediminis</name>
    <dbReference type="NCBI Taxonomy" id="2950949"/>
    <lineage>
        <taxon>Bacteria</taxon>
        <taxon>Pseudomonadati</taxon>
        <taxon>Pseudomonadota</taxon>
        <taxon>Alphaproteobacteria</taxon>
        <taxon>Sphingomonadales</taxon>
        <taxon>Sphingomonadaceae</taxon>
        <taxon>Sphingomicrobium</taxon>
    </lineage>
</organism>
<protein>
    <submittedName>
        <fullName evidence="3">CPBP family glutamic-type intramembrane protease</fullName>
        <ecNumber evidence="3">3.4.-.-</ecNumber>
    </submittedName>
</protein>
<gene>
    <name evidence="3" type="ORF">NDO55_11435</name>
</gene>
<dbReference type="GO" id="GO:0004175">
    <property type="term" value="F:endopeptidase activity"/>
    <property type="evidence" value="ECO:0007669"/>
    <property type="project" value="UniProtKB-ARBA"/>
</dbReference>
<evidence type="ECO:0000313" key="4">
    <source>
        <dbReference type="Proteomes" id="UP001155128"/>
    </source>
</evidence>
<keyword evidence="3" id="KW-0378">Hydrolase</keyword>
<dbReference type="Pfam" id="PF02517">
    <property type="entry name" value="Rce1-like"/>
    <property type="match status" value="1"/>
</dbReference>
<dbReference type="InterPro" id="IPR003675">
    <property type="entry name" value="Rce1/LyrA-like_dom"/>
</dbReference>
<keyword evidence="4" id="KW-1185">Reference proteome</keyword>
<dbReference type="AlphaFoldDB" id="A0A9X2J4J0"/>
<feature type="transmembrane region" description="Helical" evidence="1">
    <location>
        <begin position="130"/>
        <end position="147"/>
    </location>
</feature>
<keyword evidence="3" id="KW-0645">Protease</keyword>
<dbReference type="Proteomes" id="UP001155128">
    <property type="component" value="Unassembled WGS sequence"/>
</dbReference>
<sequence length="230" mass="24882">MTLVDRAVGDLIAFLRRPRPFEEKRTHWGEVAILFAIGFTLIVTVATLVGRFEASMGVERYDLIGEDEPLWQQYLIVGLLFPLGEEWVFRYWLDRRPRGLILIVAILAGLAAAMIVSACSAAGAVVAGPLTFVPVFAAVLIIGLANADKLSPFIFGRFFPILFWLTAIGFAALHMTNFSAGGALTALFVGPQLIAGILFGYVRLRYGFAEAVAVHAANNSLAVSLIALGI</sequence>
<accession>A0A9X2J4J0</accession>
<feature type="domain" description="CAAX prenyl protease 2/Lysostaphin resistance protein A-like" evidence="2">
    <location>
        <begin position="160"/>
        <end position="220"/>
    </location>
</feature>
<keyword evidence="1" id="KW-0812">Transmembrane</keyword>
<evidence type="ECO:0000259" key="2">
    <source>
        <dbReference type="Pfam" id="PF02517"/>
    </source>
</evidence>
<evidence type="ECO:0000313" key="3">
    <source>
        <dbReference type="EMBL" id="MCM8558431.1"/>
    </source>
</evidence>
<feature type="transmembrane region" description="Helical" evidence="1">
    <location>
        <begin position="154"/>
        <end position="174"/>
    </location>
</feature>
<evidence type="ECO:0000256" key="1">
    <source>
        <dbReference type="SAM" id="Phobius"/>
    </source>
</evidence>
<dbReference type="EC" id="3.4.-.-" evidence="3"/>